<evidence type="ECO:0000259" key="3">
    <source>
        <dbReference type="PROSITE" id="PS50001"/>
    </source>
</evidence>
<dbReference type="PROSITE" id="PS50001">
    <property type="entry name" value="SH2"/>
    <property type="match status" value="1"/>
</dbReference>
<dbReference type="Gene3D" id="3.30.505.10">
    <property type="entry name" value="SH2 domain"/>
    <property type="match status" value="1"/>
</dbReference>
<gene>
    <name evidence="5" type="primary">LOC106813150</name>
</gene>
<sequence length="78" mass="8896">LFLVRDSHTIPGAYVMSLAHNQKVKHLHITSVKHNDTVFYTVDNGSTKFHDLIQLIEFYQANQGCLPTKLTHHVTVLL</sequence>
<dbReference type="InterPro" id="IPR051184">
    <property type="entry name" value="Tyrosine-phos_adapter"/>
</dbReference>
<name>A0ABM1EKH9_PRICU</name>
<dbReference type="InterPro" id="IPR000980">
    <property type="entry name" value="SH2"/>
</dbReference>
<keyword evidence="4" id="KW-1185">Reference proteome</keyword>
<dbReference type="SUPFAM" id="SSF55550">
    <property type="entry name" value="SH2 domain"/>
    <property type="match status" value="1"/>
</dbReference>
<dbReference type="RefSeq" id="XP_014672700.1">
    <property type="nucleotide sequence ID" value="XM_014817214.1"/>
</dbReference>
<dbReference type="GeneID" id="106813150"/>
<evidence type="ECO:0000256" key="2">
    <source>
        <dbReference type="PROSITE-ProRule" id="PRU00191"/>
    </source>
</evidence>
<dbReference type="InterPro" id="IPR036860">
    <property type="entry name" value="SH2_dom_sf"/>
</dbReference>
<dbReference type="PANTHER" id="PTHR19969">
    <property type="entry name" value="SH2-SH3 ADAPTOR PROTEIN-RELATED"/>
    <property type="match status" value="1"/>
</dbReference>
<dbReference type="Proteomes" id="UP000695022">
    <property type="component" value="Unplaced"/>
</dbReference>
<evidence type="ECO:0000313" key="4">
    <source>
        <dbReference type="Proteomes" id="UP000695022"/>
    </source>
</evidence>
<organism evidence="4 5">
    <name type="scientific">Priapulus caudatus</name>
    <name type="common">Priapulid worm</name>
    <dbReference type="NCBI Taxonomy" id="37621"/>
    <lineage>
        <taxon>Eukaryota</taxon>
        <taxon>Metazoa</taxon>
        <taxon>Ecdysozoa</taxon>
        <taxon>Scalidophora</taxon>
        <taxon>Priapulida</taxon>
        <taxon>Priapulimorpha</taxon>
        <taxon>Priapulimorphida</taxon>
        <taxon>Priapulidae</taxon>
        <taxon>Priapulus</taxon>
    </lineage>
</organism>
<keyword evidence="1 2" id="KW-0727">SH2 domain</keyword>
<feature type="domain" description="SH2" evidence="3">
    <location>
        <begin position="1"/>
        <end position="74"/>
    </location>
</feature>
<proteinExistence type="predicted"/>
<reference evidence="5" key="1">
    <citation type="submission" date="2025-08" db="UniProtKB">
        <authorList>
            <consortium name="RefSeq"/>
        </authorList>
    </citation>
    <scope>IDENTIFICATION</scope>
</reference>
<dbReference type="PANTHER" id="PTHR19969:SF5">
    <property type="entry name" value="CRK-LIKE PROTEIN"/>
    <property type="match status" value="1"/>
</dbReference>
<accession>A0ABM1EKH9</accession>
<feature type="non-terminal residue" evidence="5">
    <location>
        <position position="1"/>
    </location>
</feature>
<dbReference type="Pfam" id="PF00017">
    <property type="entry name" value="SH2"/>
    <property type="match status" value="1"/>
</dbReference>
<evidence type="ECO:0000256" key="1">
    <source>
        <dbReference type="ARBA" id="ARBA00022999"/>
    </source>
</evidence>
<evidence type="ECO:0000313" key="5">
    <source>
        <dbReference type="RefSeq" id="XP_014672700.1"/>
    </source>
</evidence>
<protein>
    <submittedName>
        <fullName evidence="5">Growth factor receptor-bound protein 14-like</fullName>
    </submittedName>
</protein>